<dbReference type="EMBL" id="JANJQO010000034">
    <property type="protein sequence ID" value="KAJ2983339.1"/>
    <property type="molecule type" value="Genomic_DNA"/>
</dbReference>
<comment type="caution">
    <text evidence="1">The sequence shown here is derived from an EMBL/GenBank/DDBJ whole genome shotgun (WGS) entry which is preliminary data.</text>
</comment>
<organism evidence="1 2">
    <name type="scientific">Zarea fungicola</name>
    <dbReference type="NCBI Taxonomy" id="93591"/>
    <lineage>
        <taxon>Eukaryota</taxon>
        <taxon>Fungi</taxon>
        <taxon>Dikarya</taxon>
        <taxon>Ascomycota</taxon>
        <taxon>Pezizomycotina</taxon>
        <taxon>Sordariomycetes</taxon>
        <taxon>Hypocreomycetidae</taxon>
        <taxon>Hypocreales</taxon>
        <taxon>Cordycipitaceae</taxon>
        <taxon>Zarea</taxon>
    </lineage>
</organism>
<protein>
    <submittedName>
        <fullName evidence="1">Uncharacterized protein</fullName>
    </submittedName>
</protein>
<evidence type="ECO:0000313" key="2">
    <source>
        <dbReference type="Proteomes" id="UP001143910"/>
    </source>
</evidence>
<sequence length="308" mass="33928">MKLAVESEPGKSRMVKALSCDIEPLMDSEASLLWLGNRTTAKTIVLFLHGGGYIAPLLPGHLEWCWRAFVSTGQEAREDVAVAILEYTLCPEAQYPIQLRQAASGLHHLLQSGRRLDDIVICGDSAGGNLAAQLAMHMCYAVPSVQPILATGRLKAVCLISPWLSMKTNHESFITNGSIDMLSAGTVSKSTKYLFRDYDARKGSSGYHDQAFPLDWDGPPVDKISTVTSRFYITVGEYEVFRDQAVQAVAKIRTTNPNLDVVFELQKDMAHDFILLEGQSGRSGECMKNMKRWILGVLSADEKPCTSL</sequence>
<name>A0ACC1NWA1_9HYPO</name>
<evidence type="ECO:0000313" key="1">
    <source>
        <dbReference type="EMBL" id="KAJ2983339.1"/>
    </source>
</evidence>
<proteinExistence type="predicted"/>
<keyword evidence="2" id="KW-1185">Reference proteome</keyword>
<gene>
    <name evidence="1" type="ORF">NQ176_g768</name>
</gene>
<reference evidence="1" key="1">
    <citation type="submission" date="2022-08" db="EMBL/GenBank/DDBJ databases">
        <title>Genome Sequence of Lecanicillium fungicola.</title>
        <authorList>
            <person name="Buettner E."/>
        </authorList>
    </citation>
    <scope>NUCLEOTIDE SEQUENCE</scope>
    <source>
        <strain evidence="1">Babe33</strain>
    </source>
</reference>
<dbReference type="Proteomes" id="UP001143910">
    <property type="component" value="Unassembled WGS sequence"/>
</dbReference>
<accession>A0ACC1NWA1</accession>